<evidence type="ECO:0000256" key="1">
    <source>
        <dbReference type="SAM" id="Phobius"/>
    </source>
</evidence>
<feature type="transmembrane region" description="Helical" evidence="1">
    <location>
        <begin position="48"/>
        <end position="67"/>
    </location>
</feature>
<gene>
    <name evidence="2" type="ORF">GCM10009118_33390</name>
</gene>
<accession>A0ABN1MUC7</accession>
<evidence type="ECO:0000313" key="2">
    <source>
        <dbReference type="EMBL" id="GAA0876929.1"/>
    </source>
</evidence>
<feature type="transmembrane region" description="Helical" evidence="1">
    <location>
        <begin position="87"/>
        <end position="107"/>
    </location>
</feature>
<name>A0ABN1MUC7_9FLAO</name>
<organism evidence="2 3">
    <name type="scientific">Wandonia haliotis</name>
    <dbReference type="NCBI Taxonomy" id="574963"/>
    <lineage>
        <taxon>Bacteria</taxon>
        <taxon>Pseudomonadati</taxon>
        <taxon>Bacteroidota</taxon>
        <taxon>Flavobacteriia</taxon>
        <taxon>Flavobacteriales</taxon>
        <taxon>Crocinitomicaceae</taxon>
        <taxon>Wandonia</taxon>
    </lineage>
</organism>
<dbReference type="Proteomes" id="UP001501126">
    <property type="component" value="Unassembled WGS sequence"/>
</dbReference>
<reference evidence="2 3" key="1">
    <citation type="journal article" date="2019" name="Int. J. Syst. Evol. Microbiol.">
        <title>The Global Catalogue of Microorganisms (GCM) 10K type strain sequencing project: providing services to taxonomists for standard genome sequencing and annotation.</title>
        <authorList>
            <consortium name="The Broad Institute Genomics Platform"/>
            <consortium name="The Broad Institute Genome Sequencing Center for Infectious Disease"/>
            <person name="Wu L."/>
            <person name="Ma J."/>
        </authorList>
    </citation>
    <scope>NUCLEOTIDE SEQUENCE [LARGE SCALE GENOMIC DNA]</scope>
    <source>
        <strain evidence="2 3">JCM 16083</strain>
    </source>
</reference>
<protein>
    <submittedName>
        <fullName evidence="2">Cytochrome B</fullName>
    </submittedName>
</protein>
<proteinExistence type="predicted"/>
<feature type="transmembrane region" description="Helical" evidence="1">
    <location>
        <begin position="119"/>
        <end position="139"/>
    </location>
</feature>
<comment type="caution">
    <text evidence="2">The sequence shown here is derived from an EMBL/GenBank/DDBJ whole genome shotgun (WGS) entry which is preliminary data.</text>
</comment>
<dbReference type="RefSeq" id="WP_343790762.1">
    <property type="nucleotide sequence ID" value="NZ_BAAAFH010000022.1"/>
</dbReference>
<keyword evidence="1" id="KW-1133">Transmembrane helix</keyword>
<dbReference type="EMBL" id="BAAAFH010000022">
    <property type="protein sequence ID" value="GAA0876929.1"/>
    <property type="molecule type" value="Genomic_DNA"/>
</dbReference>
<keyword evidence="3" id="KW-1185">Reference proteome</keyword>
<feature type="transmembrane region" description="Helical" evidence="1">
    <location>
        <begin position="14"/>
        <end position="32"/>
    </location>
</feature>
<evidence type="ECO:0000313" key="3">
    <source>
        <dbReference type="Proteomes" id="UP001501126"/>
    </source>
</evidence>
<sequence length="147" mass="16716">MDTVVNILVRSHSGLRWIVLALLIAAIFNATMKKKSGIYSEGDRKLNLFAMIFMHIQLLIGLVLYFTSSKVSFEYMFESSLNRFYGLEHVFGMILAIILVTVGHSKSKRAEDPAKKHKTIFIAYIFALILIVASIPWPFRNLGGSWF</sequence>
<keyword evidence="1" id="KW-0812">Transmembrane</keyword>
<keyword evidence="1" id="KW-0472">Membrane</keyword>